<dbReference type="InterPro" id="IPR051174">
    <property type="entry name" value="Cytochrome_c-type_ET"/>
</dbReference>
<keyword evidence="4 14" id="KW-0813">Transport</keyword>
<feature type="domain" description="NapC/NirT cytochrome c N-terminal" evidence="16">
    <location>
        <begin position="18"/>
        <end position="189"/>
    </location>
</feature>
<evidence type="ECO:0000256" key="11">
    <source>
        <dbReference type="ARBA" id="ARBA00022989"/>
    </source>
</evidence>
<keyword evidence="5 14" id="KW-1003">Cell membrane</keyword>
<evidence type="ECO:0000256" key="8">
    <source>
        <dbReference type="ARBA" id="ARBA00022692"/>
    </source>
</evidence>
<keyword evidence="7 14" id="KW-0349">Heme</keyword>
<dbReference type="RefSeq" id="WP_345668219.1">
    <property type="nucleotide sequence ID" value="NZ_BAABKE010000011.1"/>
</dbReference>
<evidence type="ECO:0000256" key="14">
    <source>
        <dbReference type="PIRNR" id="PIRNR000014"/>
    </source>
</evidence>
<dbReference type="EMBL" id="BAABKE010000011">
    <property type="protein sequence ID" value="GAA5104252.1"/>
    <property type="molecule type" value="Genomic_DNA"/>
</dbReference>
<evidence type="ECO:0000256" key="4">
    <source>
        <dbReference type="ARBA" id="ARBA00022448"/>
    </source>
</evidence>
<evidence type="ECO:0000256" key="5">
    <source>
        <dbReference type="ARBA" id="ARBA00022475"/>
    </source>
</evidence>
<keyword evidence="12 14" id="KW-0408">Iron</keyword>
<evidence type="ECO:0000256" key="12">
    <source>
        <dbReference type="ARBA" id="ARBA00023004"/>
    </source>
</evidence>
<keyword evidence="10 14" id="KW-0249">Electron transport</keyword>
<keyword evidence="9 14" id="KW-0479">Metal-binding</keyword>
<gene>
    <name evidence="17" type="primary">torC</name>
    <name evidence="17" type="ORF">GCM10023338_23680</name>
</gene>
<evidence type="ECO:0000256" key="1">
    <source>
        <dbReference type="ARBA" id="ARBA00004249"/>
    </source>
</evidence>
<comment type="similarity">
    <text evidence="2 14">Belongs to the TorC/TorY family.</text>
</comment>
<dbReference type="Proteomes" id="UP001500631">
    <property type="component" value="Unassembled WGS sequence"/>
</dbReference>
<evidence type="ECO:0000313" key="18">
    <source>
        <dbReference type="Proteomes" id="UP001500631"/>
    </source>
</evidence>
<evidence type="ECO:0000259" key="16">
    <source>
        <dbReference type="Pfam" id="PF03264"/>
    </source>
</evidence>
<evidence type="ECO:0000256" key="2">
    <source>
        <dbReference type="ARBA" id="ARBA00006417"/>
    </source>
</evidence>
<accession>A0ABP9MXZ9</accession>
<sequence length="397" mass="44981">MQLIKKILINLKNLFLKPSMTIGLGVLVTGGFIAGLLFWQAFNTGMEYTNSEQFCVSCHTMSHNEAELQETVHWKNRTGVRAYCADCHVPHNFTDKIARKMQASREVLSHIMGDIDTKEKFEEKRLVLAQREWKRLTANGSKECRACHDYNQMDFDKMSIMAQMQMKNAAQLNTPCIECHKGIAHKLPEIKQQKSPELTKLIASAKNEKIGVEQIGYNVLAQPIYADSALKDRIGTLEVATAVKVVETTKDADKVELSLWRKSKGFSRVWYEKFGLNVVSAVFEKEFAQNKDNFTVIDTKEDPLTGLGWEHVKADVWVKKGDLTSSSDGLWNVAKASFNTSCSVCHRPPAVDHFDTNTWPGIFSGMVGFTNMDNDTQKLVLKYLQFHSSDFDSDKRH</sequence>
<feature type="transmembrane region" description="Helical" evidence="15">
    <location>
        <begin position="21"/>
        <end position="42"/>
    </location>
</feature>
<evidence type="ECO:0000256" key="7">
    <source>
        <dbReference type="ARBA" id="ARBA00022617"/>
    </source>
</evidence>
<comment type="subcellular location">
    <subcellularLocation>
        <location evidence="1">Cell inner membrane</location>
        <topology evidence="1">Single-pass type II membrane protein</topology>
    </subcellularLocation>
</comment>
<name>A0ABP9MXZ9_9GAMM</name>
<evidence type="ECO:0000256" key="9">
    <source>
        <dbReference type="ARBA" id="ARBA00022723"/>
    </source>
</evidence>
<dbReference type="SUPFAM" id="SSF48695">
    <property type="entry name" value="Multiheme cytochromes"/>
    <property type="match status" value="1"/>
</dbReference>
<dbReference type="Gene3D" id="1.10.3820.10">
    <property type="entry name" value="Di-heme elbow motif domain"/>
    <property type="match status" value="1"/>
</dbReference>
<keyword evidence="13 14" id="KW-0472">Membrane</keyword>
<dbReference type="InterPro" id="IPR038266">
    <property type="entry name" value="NapC/NirT_cytc_sf"/>
</dbReference>
<evidence type="ECO:0000256" key="10">
    <source>
        <dbReference type="ARBA" id="ARBA00022982"/>
    </source>
</evidence>
<comment type="similarity">
    <text evidence="3">Belongs to the NapC/NirT/NrfH family.</text>
</comment>
<dbReference type="InterPro" id="IPR036280">
    <property type="entry name" value="Multihaem_cyt_sf"/>
</dbReference>
<dbReference type="PANTHER" id="PTHR30333">
    <property type="entry name" value="CYTOCHROME C-TYPE PROTEIN"/>
    <property type="match status" value="1"/>
</dbReference>
<organism evidence="17 18">
    <name type="scientific">Wohlfahrtiimonas larvae</name>
    <dbReference type="NCBI Taxonomy" id="1157986"/>
    <lineage>
        <taxon>Bacteria</taxon>
        <taxon>Pseudomonadati</taxon>
        <taxon>Pseudomonadota</taxon>
        <taxon>Gammaproteobacteria</taxon>
        <taxon>Cardiobacteriales</taxon>
        <taxon>Ignatzschineriaceae</taxon>
        <taxon>Wohlfahrtiimonas</taxon>
    </lineage>
</organism>
<dbReference type="NCBIfam" id="TIGR02162">
    <property type="entry name" value="torC"/>
    <property type="match status" value="1"/>
</dbReference>
<keyword evidence="11 15" id="KW-1133">Transmembrane helix</keyword>
<dbReference type="PANTHER" id="PTHR30333:SF1">
    <property type="entry name" value="CYTOCHROME C-TYPE PROTEIN NAPC"/>
    <property type="match status" value="1"/>
</dbReference>
<keyword evidence="18" id="KW-1185">Reference proteome</keyword>
<dbReference type="InterPro" id="IPR005126">
    <property type="entry name" value="NapC/NirT_cyt_c_N"/>
</dbReference>
<keyword evidence="6 14" id="KW-0997">Cell inner membrane</keyword>
<dbReference type="PIRSF" id="PIRSF000014">
    <property type="entry name" value="4_hem_cytch_TorC"/>
    <property type="match status" value="1"/>
</dbReference>
<dbReference type="InterPro" id="IPR009154">
    <property type="entry name" value="Membr-bd_4haem_cyt_TorC"/>
</dbReference>
<reference evidence="18" key="1">
    <citation type="journal article" date="2019" name="Int. J. Syst. Evol. Microbiol.">
        <title>The Global Catalogue of Microorganisms (GCM) 10K type strain sequencing project: providing services to taxonomists for standard genome sequencing and annotation.</title>
        <authorList>
            <consortium name="The Broad Institute Genomics Platform"/>
            <consortium name="The Broad Institute Genome Sequencing Center for Infectious Disease"/>
            <person name="Wu L."/>
            <person name="Ma J."/>
        </authorList>
    </citation>
    <scope>NUCLEOTIDE SEQUENCE [LARGE SCALE GENOMIC DNA]</scope>
    <source>
        <strain evidence="18">JCM 18424</strain>
    </source>
</reference>
<proteinExistence type="inferred from homology"/>
<keyword evidence="8 15" id="KW-0812">Transmembrane</keyword>
<evidence type="ECO:0000256" key="6">
    <source>
        <dbReference type="ARBA" id="ARBA00022519"/>
    </source>
</evidence>
<evidence type="ECO:0000313" key="17">
    <source>
        <dbReference type="EMBL" id="GAA5104252.1"/>
    </source>
</evidence>
<protein>
    <recommendedName>
        <fullName evidence="14">Cytochrome c-type protein</fullName>
    </recommendedName>
</protein>
<dbReference type="Pfam" id="PF03264">
    <property type="entry name" value="Cytochrom_NNT"/>
    <property type="match status" value="1"/>
</dbReference>
<evidence type="ECO:0000256" key="3">
    <source>
        <dbReference type="ARBA" id="ARBA00007395"/>
    </source>
</evidence>
<evidence type="ECO:0000256" key="15">
    <source>
        <dbReference type="SAM" id="Phobius"/>
    </source>
</evidence>
<comment type="caution">
    <text evidence="17">The sequence shown here is derived from an EMBL/GenBank/DDBJ whole genome shotgun (WGS) entry which is preliminary data.</text>
</comment>
<evidence type="ECO:0000256" key="13">
    <source>
        <dbReference type="ARBA" id="ARBA00023136"/>
    </source>
</evidence>